<dbReference type="AlphaFoldDB" id="E3FQ18"/>
<dbReference type="HOGENOM" id="CLU_2902087_0_0_7"/>
<organism evidence="1 2">
    <name type="scientific">Stigmatella aurantiaca (strain DW4/3-1)</name>
    <dbReference type="NCBI Taxonomy" id="378806"/>
    <lineage>
        <taxon>Bacteria</taxon>
        <taxon>Pseudomonadati</taxon>
        <taxon>Myxococcota</taxon>
        <taxon>Myxococcia</taxon>
        <taxon>Myxococcales</taxon>
        <taxon>Cystobacterineae</taxon>
        <taxon>Archangiaceae</taxon>
        <taxon>Stigmatella</taxon>
    </lineage>
</organism>
<protein>
    <submittedName>
        <fullName evidence="1">Uncharacterized protein</fullName>
    </submittedName>
</protein>
<name>E3FQ18_STIAD</name>
<accession>E3FQ18</accession>
<reference evidence="1 2" key="1">
    <citation type="journal article" date="2011" name="Mol. Biol. Evol.">
        <title>Comparative genomic analysis of fruiting body formation in Myxococcales.</title>
        <authorList>
            <person name="Huntley S."/>
            <person name="Hamann N."/>
            <person name="Wegener-Feldbrugge S."/>
            <person name="Treuner-Lange A."/>
            <person name="Kube M."/>
            <person name="Reinhardt R."/>
            <person name="Klages S."/>
            <person name="Muller R."/>
            <person name="Ronning C.M."/>
            <person name="Nierman W.C."/>
            <person name="Sogaard-Andersen L."/>
        </authorList>
    </citation>
    <scope>NUCLEOTIDE SEQUENCE [LARGE SCALE GENOMIC DNA]</scope>
    <source>
        <strain evidence="1 2">DW4/3-1</strain>
    </source>
</reference>
<evidence type="ECO:0000313" key="2">
    <source>
        <dbReference type="Proteomes" id="UP000001351"/>
    </source>
</evidence>
<sequence length="62" mass="6757">MTYGGQLPPGNTNGFNLIAADSRRIQAVARTTVTAPHVEHAPGLNFDLSLCIWLSTDYRETP</sequence>
<dbReference type="STRING" id="378806.STAUR_7966"/>
<keyword evidence="2" id="KW-1185">Reference proteome</keyword>
<proteinExistence type="predicted"/>
<dbReference type="Proteomes" id="UP000001351">
    <property type="component" value="Chromosome"/>
</dbReference>
<dbReference type="KEGG" id="sur:STAUR_7966"/>
<gene>
    <name evidence="1" type="ordered locus">STAUR_7966</name>
</gene>
<evidence type="ECO:0000313" key="1">
    <source>
        <dbReference type="EMBL" id="ADO75721.1"/>
    </source>
</evidence>
<dbReference type="EMBL" id="CP002271">
    <property type="protein sequence ID" value="ADO75721.1"/>
    <property type="molecule type" value="Genomic_DNA"/>
</dbReference>